<dbReference type="PANTHER" id="PTHR16301:SF20">
    <property type="entry name" value="IMPACT FAMILY MEMBER YIGZ"/>
    <property type="match status" value="1"/>
</dbReference>
<accession>A0A9D1SWP1</accession>
<dbReference type="Proteomes" id="UP000886891">
    <property type="component" value="Unassembled WGS sequence"/>
</dbReference>
<reference evidence="4" key="1">
    <citation type="submission" date="2020-10" db="EMBL/GenBank/DDBJ databases">
        <authorList>
            <person name="Gilroy R."/>
        </authorList>
    </citation>
    <scope>NUCLEOTIDE SEQUENCE</scope>
    <source>
        <strain evidence="4">23406</strain>
    </source>
</reference>
<comment type="caution">
    <text evidence="4">The sequence shown here is derived from an EMBL/GenBank/DDBJ whole genome shotgun (WGS) entry which is preliminary data.</text>
</comment>
<sequence length="210" mass="23088">MTEYRTIAGRTRSEYIVKKSRFITTLQPVDSLEEGLKIVAEVRKEFSDATHNCYAIVGLPESNEQKCSDDGEPGGTAGQPMFQVLRKNGLFGVVAVVTRYFGGIKLGAGGLVSAYAKAVTEGLMQAESVTMRDSVVLEAELGYDAYQNLMRYVSANKLKVLDTRYGDSVALTLAVPVEHRLRTEGAIAELTAGEACIRFLKQTYIQYREV</sequence>
<dbReference type="SUPFAM" id="SSF54980">
    <property type="entry name" value="EF-G C-terminal domain-like"/>
    <property type="match status" value="1"/>
</dbReference>
<dbReference type="Gene3D" id="3.30.230.30">
    <property type="entry name" value="Impact, N-terminal domain"/>
    <property type="match status" value="1"/>
</dbReference>
<dbReference type="InterPro" id="IPR015269">
    <property type="entry name" value="UPF0029_Impact_C"/>
</dbReference>
<evidence type="ECO:0000313" key="5">
    <source>
        <dbReference type="Proteomes" id="UP000886891"/>
    </source>
</evidence>
<dbReference type="AlphaFoldDB" id="A0A9D1SWP1"/>
<dbReference type="NCBIfam" id="TIGR00257">
    <property type="entry name" value="IMPACT_YIGZ"/>
    <property type="match status" value="1"/>
</dbReference>
<dbReference type="InterPro" id="IPR015796">
    <property type="entry name" value="Impact_YigZ-like"/>
</dbReference>
<dbReference type="InterPro" id="IPR035647">
    <property type="entry name" value="EFG_III/V"/>
</dbReference>
<dbReference type="GO" id="GO:0006446">
    <property type="term" value="P:regulation of translational initiation"/>
    <property type="evidence" value="ECO:0007669"/>
    <property type="project" value="TreeGrafter"/>
</dbReference>
<feature type="domain" description="Impact N-terminal" evidence="2">
    <location>
        <begin position="18"/>
        <end position="122"/>
    </location>
</feature>
<evidence type="ECO:0000259" key="2">
    <source>
        <dbReference type="Pfam" id="PF01205"/>
    </source>
</evidence>
<organism evidence="4 5">
    <name type="scientific">Candidatus Stercoripulliclostridium merdipullorum</name>
    <dbReference type="NCBI Taxonomy" id="2840952"/>
    <lineage>
        <taxon>Bacteria</taxon>
        <taxon>Bacillati</taxon>
        <taxon>Bacillota</taxon>
        <taxon>Clostridia</taxon>
        <taxon>Eubacteriales</taxon>
        <taxon>Candidatus Stercoripulliclostridium</taxon>
    </lineage>
</organism>
<protein>
    <submittedName>
        <fullName evidence="4">YigZ family protein</fullName>
    </submittedName>
</protein>
<dbReference type="InterPro" id="IPR036956">
    <property type="entry name" value="Impact_N_sf"/>
</dbReference>
<dbReference type="InterPro" id="IPR001498">
    <property type="entry name" value="Impact_N"/>
</dbReference>
<gene>
    <name evidence="4" type="ORF">IAB14_01775</name>
</gene>
<reference evidence="4" key="2">
    <citation type="journal article" date="2021" name="PeerJ">
        <title>Extensive microbial diversity within the chicken gut microbiome revealed by metagenomics and culture.</title>
        <authorList>
            <person name="Gilroy R."/>
            <person name="Ravi A."/>
            <person name="Getino M."/>
            <person name="Pursley I."/>
            <person name="Horton D.L."/>
            <person name="Alikhan N.F."/>
            <person name="Baker D."/>
            <person name="Gharbi K."/>
            <person name="Hall N."/>
            <person name="Watson M."/>
            <person name="Adriaenssens E.M."/>
            <person name="Foster-Nyarko E."/>
            <person name="Jarju S."/>
            <person name="Secka A."/>
            <person name="Antonio M."/>
            <person name="Oren A."/>
            <person name="Chaudhuri R.R."/>
            <person name="La Ragione R."/>
            <person name="Hildebrand F."/>
            <person name="Pallen M.J."/>
        </authorList>
    </citation>
    <scope>NUCLEOTIDE SEQUENCE</scope>
    <source>
        <strain evidence="4">23406</strain>
    </source>
</reference>
<name>A0A9D1SWP1_9FIRM</name>
<dbReference type="InterPro" id="IPR020568">
    <property type="entry name" value="Ribosomal_Su5_D2-typ_SF"/>
</dbReference>
<dbReference type="GO" id="GO:0005737">
    <property type="term" value="C:cytoplasm"/>
    <property type="evidence" value="ECO:0007669"/>
    <property type="project" value="TreeGrafter"/>
</dbReference>
<dbReference type="InterPro" id="IPR023582">
    <property type="entry name" value="Impact"/>
</dbReference>
<dbReference type="Pfam" id="PF09186">
    <property type="entry name" value="DUF1949"/>
    <property type="match status" value="1"/>
</dbReference>
<dbReference type="SUPFAM" id="SSF54211">
    <property type="entry name" value="Ribosomal protein S5 domain 2-like"/>
    <property type="match status" value="1"/>
</dbReference>
<feature type="domain" description="UPF0029" evidence="3">
    <location>
        <begin position="141"/>
        <end position="193"/>
    </location>
</feature>
<dbReference type="Gene3D" id="3.30.70.240">
    <property type="match status" value="1"/>
</dbReference>
<proteinExistence type="inferred from homology"/>
<evidence type="ECO:0000313" key="4">
    <source>
        <dbReference type="EMBL" id="HIU99827.1"/>
    </source>
</evidence>
<comment type="similarity">
    <text evidence="1">Belongs to the IMPACT family.</text>
</comment>
<evidence type="ECO:0000259" key="3">
    <source>
        <dbReference type="Pfam" id="PF09186"/>
    </source>
</evidence>
<dbReference type="PANTHER" id="PTHR16301">
    <property type="entry name" value="IMPACT-RELATED"/>
    <property type="match status" value="1"/>
</dbReference>
<dbReference type="EMBL" id="DVOH01000013">
    <property type="protein sequence ID" value="HIU99827.1"/>
    <property type="molecule type" value="Genomic_DNA"/>
</dbReference>
<dbReference type="Pfam" id="PF01205">
    <property type="entry name" value="Impact_N"/>
    <property type="match status" value="1"/>
</dbReference>
<evidence type="ECO:0000256" key="1">
    <source>
        <dbReference type="ARBA" id="ARBA00007665"/>
    </source>
</evidence>